<evidence type="ECO:0000256" key="1">
    <source>
        <dbReference type="SAM" id="MobiDB-lite"/>
    </source>
</evidence>
<accession>A0A4C1UY96</accession>
<dbReference type="Proteomes" id="UP000299102">
    <property type="component" value="Unassembled WGS sequence"/>
</dbReference>
<comment type="caution">
    <text evidence="2">The sequence shown here is derived from an EMBL/GenBank/DDBJ whole genome shotgun (WGS) entry which is preliminary data.</text>
</comment>
<organism evidence="2 3">
    <name type="scientific">Eumeta variegata</name>
    <name type="common">Bagworm moth</name>
    <name type="synonym">Eumeta japonica</name>
    <dbReference type="NCBI Taxonomy" id="151549"/>
    <lineage>
        <taxon>Eukaryota</taxon>
        <taxon>Metazoa</taxon>
        <taxon>Ecdysozoa</taxon>
        <taxon>Arthropoda</taxon>
        <taxon>Hexapoda</taxon>
        <taxon>Insecta</taxon>
        <taxon>Pterygota</taxon>
        <taxon>Neoptera</taxon>
        <taxon>Endopterygota</taxon>
        <taxon>Lepidoptera</taxon>
        <taxon>Glossata</taxon>
        <taxon>Ditrysia</taxon>
        <taxon>Tineoidea</taxon>
        <taxon>Psychidae</taxon>
        <taxon>Oiketicinae</taxon>
        <taxon>Eumeta</taxon>
    </lineage>
</organism>
<name>A0A4C1UY96_EUMVA</name>
<evidence type="ECO:0000313" key="3">
    <source>
        <dbReference type="Proteomes" id="UP000299102"/>
    </source>
</evidence>
<evidence type="ECO:0000313" key="2">
    <source>
        <dbReference type="EMBL" id="GBP30922.1"/>
    </source>
</evidence>
<dbReference type="AlphaFoldDB" id="A0A4C1UY96"/>
<feature type="compositionally biased region" description="Pro residues" evidence="1">
    <location>
        <begin position="64"/>
        <end position="75"/>
    </location>
</feature>
<proteinExistence type="predicted"/>
<gene>
    <name evidence="2" type="ORF">EVAR_28563_1</name>
</gene>
<feature type="compositionally biased region" description="Basic and acidic residues" evidence="1">
    <location>
        <begin position="86"/>
        <end position="98"/>
    </location>
</feature>
<protein>
    <submittedName>
        <fullName evidence="2">Uncharacterized protein</fullName>
    </submittedName>
</protein>
<reference evidence="2 3" key="1">
    <citation type="journal article" date="2019" name="Commun. Biol.">
        <title>The bagworm genome reveals a unique fibroin gene that provides high tensile strength.</title>
        <authorList>
            <person name="Kono N."/>
            <person name="Nakamura H."/>
            <person name="Ohtoshi R."/>
            <person name="Tomita M."/>
            <person name="Numata K."/>
            <person name="Arakawa K."/>
        </authorList>
    </citation>
    <scope>NUCLEOTIDE SEQUENCE [LARGE SCALE GENOMIC DNA]</scope>
</reference>
<sequence length="98" mass="10807">MAAKVDEKDFTRYGPWVTCNQDIYQVVDLSCGCLYNVELAVALPEPFFLSCYRIHDVGFTAVPSAPPPSGPPPLPDAARFRPLPSNEKKKRIDGNIIA</sequence>
<feature type="region of interest" description="Disordered" evidence="1">
    <location>
        <begin position="64"/>
        <end position="98"/>
    </location>
</feature>
<keyword evidence="3" id="KW-1185">Reference proteome</keyword>
<dbReference type="EMBL" id="BGZK01000239">
    <property type="protein sequence ID" value="GBP30922.1"/>
    <property type="molecule type" value="Genomic_DNA"/>
</dbReference>